<comment type="caution">
    <text evidence="3">The sequence shown here is derived from an EMBL/GenBank/DDBJ whole genome shotgun (WGS) entry which is preliminary data.</text>
</comment>
<feature type="coiled-coil region" evidence="1">
    <location>
        <begin position="81"/>
        <end position="108"/>
    </location>
</feature>
<reference evidence="4 6" key="2">
    <citation type="submission" date="2017-11" db="EMBL/GenBank/DDBJ databases">
        <title>Molecular characterization of Burkholderia pseudomallei and closely related isolates from Vietnam.</title>
        <authorList>
            <person name="Ustinov D.V."/>
            <person name="Antonov A.S."/>
            <person name="Avdusheva E.F."/>
            <person name="Shpak I.M."/>
            <person name="Zakharova I.B."/>
            <person name="Thi L.A."/>
            <person name="Teteryatnikova N."/>
            <person name="Lopasteyskaya Y.A."/>
            <person name="Kuzyutina J.A."/>
            <person name="Ngo T.N."/>
            <person name="Victorov D.V."/>
        </authorList>
    </citation>
    <scope>NUCLEOTIDE SEQUENCE [LARGE SCALE GENOMIC DNA]</scope>
    <source>
        <strain evidence="4 6">V1512</strain>
    </source>
</reference>
<sequence>MKRLDGARRLLAVLERRGDALRRQAARERGALAALDARIAERRAAIAQLCERLAASVPPRPYARSELMRVRGKQAAIRHAIACQQIEVDDLLERRQAAEQALRDSLAAALGLERRRNAHRDWLARRRIETERRRESAAEADITEGAGHGFNHQQ</sequence>
<dbReference type="GeneID" id="93063720"/>
<dbReference type="KEGG" id="but:X994_5577"/>
<evidence type="ECO:0000256" key="1">
    <source>
        <dbReference type="SAM" id="Coils"/>
    </source>
</evidence>
<proteinExistence type="predicted"/>
<reference evidence="3 5" key="1">
    <citation type="submission" date="2014-08" db="EMBL/GenBank/DDBJ databases">
        <authorList>
            <person name="Bunnell A."/>
            <person name="Chain P.S."/>
            <person name="Chertkov O."/>
            <person name="Currie B.J."/>
            <person name="Daligault H.E."/>
            <person name="Davenport K.W."/>
            <person name="Davis C."/>
            <person name="Gleasner C.D."/>
            <person name="Johnson S.L."/>
            <person name="Kaestli M."/>
            <person name="Koren S."/>
            <person name="Kunde Y.A."/>
            <person name="Mayo M."/>
            <person name="McMurry K.K."/>
            <person name="Price E.P."/>
            <person name="Reitenga K.G."/>
            <person name="Robison R."/>
            <person name="Rosovitz M.J."/>
            <person name="Sarovich D.S."/>
            <person name="Teshima H."/>
        </authorList>
    </citation>
    <scope>NUCLEOTIDE SEQUENCE [LARGE SCALE GENOMIC DNA]</scope>
    <source>
        <strain evidence="3 5">MSHR44</strain>
    </source>
</reference>
<dbReference type="Proteomes" id="UP000231878">
    <property type="component" value="Unassembled WGS sequence"/>
</dbReference>
<name>A0A069BGY6_BURPE</name>
<organism evidence="3 5">
    <name type="scientific">Burkholderia pseudomallei</name>
    <name type="common">Pseudomonas pseudomallei</name>
    <dbReference type="NCBI Taxonomy" id="28450"/>
    <lineage>
        <taxon>Bacteria</taxon>
        <taxon>Pseudomonadati</taxon>
        <taxon>Pseudomonadota</taxon>
        <taxon>Betaproteobacteria</taxon>
        <taxon>Burkholderiales</taxon>
        <taxon>Burkholderiaceae</taxon>
        <taxon>Burkholderia</taxon>
        <taxon>pseudomallei group</taxon>
    </lineage>
</organism>
<dbReference type="EMBL" id="PHRB01000018">
    <property type="protein sequence ID" value="PJO64726.1"/>
    <property type="molecule type" value="Genomic_DNA"/>
</dbReference>
<dbReference type="EMBL" id="JQIM01000006">
    <property type="protein sequence ID" value="KGX20308.1"/>
    <property type="molecule type" value="Genomic_DNA"/>
</dbReference>
<dbReference type="Proteomes" id="UP000030475">
    <property type="component" value="Unassembled WGS sequence"/>
</dbReference>
<evidence type="ECO:0000313" key="5">
    <source>
        <dbReference type="Proteomes" id="UP000030475"/>
    </source>
</evidence>
<accession>A0A069BGY6</accession>
<dbReference type="AlphaFoldDB" id="A0A069BGY6"/>
<feature type="region of interest" description="Disordered" evidence="2">
    <location>
        <begin position="133"/>
        <end position="154"/>
    </location>
</feature>
<dbReference type="OrthoDB" id="9034781at2"/>
<gene>
    <name evidence="4" type="ORF">CWD88_18605</name>
    <name evidence="3" type="ORF">Y036_6329</name>
</gene>
<protein>
    <submittedName>
        <fullName evidence="4">BsaT protein</fullName>
    </submittedName>
</protein>
<evidence type="ECO:0000313" key="3">
    <source>
        <dbReference type="EMBL" id="KGX20308.1"/>
    </source>
</evidence>
<dbReference type="RefSeq" id="WP_004525314.1">
    <property type="nucleotide sequence ID" value="NZ_AP028072.1"/>
</dbReference>
<evidence type="ECO:0000313" key="4">
    <source>
        <dbReference type="EMBL" id="PJO64726.1"/>
    </source>
</evidence>
<evidence type="ECO:0000313" key="6">
    <source>
        <dbReference type="Proteomes" id="UP000231878"/>
    </source>
</evidence>
<evidence type="ECO:0000256" key="2">
    <source>
        <dbReference type="SAM" id="MobiDB-lite"/>
    </source>
</evidence>
<dbReference type="OMA" id="RHEIACR"/>
<keyword evidence="1" id="KW-0175">Coiled coil</keyword>